<evidence type="ECO:0000313" key="2">
    <source>
        <dbReference type="EMBL" id="GEP44140.1"/>
    </source>
</evidence>
<keyword evidence="3" id="KW-1185">Reference proteome</keyword>
<gene>
    <name evidence="2" type="ORF">BGE01nite_34310</name>
</gene>
<proteinExistence type="predicted"/>
<dbReference type="PROSITE" id="PS51855">
    <property type="entry name" value="MGS"/>
    <property type="match status" value="1"/>
</dbReference>
<dbReference type="Gene3D" id="3.40.50.1380">
    <property type="entry name" value="Methylglyoxal synthase-like domain"/>
    <property type="match status" value="1"/>
</dbReference>
<protein>
    <recommendedName>
        <fullName evidence="1">MGS-like domain-containing protein</fullName>
    </recommendedName>
</protein>
<organism evidence="2 3">
    <name type="scientific">Brevifollis gellanilyticus</name>
    <dbReference type="NCBI Taxonomy" id="748831"/>
    <lineage>
        <taxon>Bacteria</taxon>
        <taxon>Pseudomonadati</taxon>
        <taxon>Verrucomicrobiota</taxon>
        <taxon>Verrucomicrobiia</taxon>
        <taxon>Verrucomicrobiales</taxon>
        <taxon>Verrucomicrobiaceae</taxon>
    </lineage>
</organism>
<sequence>MQNRIPIMTTLRGADAALKAIKSLQGSEVQVRALQEYHR</sequence>
<comment type="caution">
    <text evidence="2">The sequence shown here is derived from an EMBL/GenBank/DDBJ whole genome shotgun (WGS) entry which is preliminary data.</text>
</comment>
<accession>A0A512MBM5</accession>
<dbReference type="AlphaFoldDB" id="A0A512MBM5"/>
<dbReference type="InterPro" id="IPR036914">
    <property type="entry name" value="MGS-like_dom_sf"/>
</dbReference>
<evidence type="ECO:0000313" key="3">
    <source>
        <dbReference type="Proteomes" id="UP000321577"/>
    </source>
</evidence>
<dbReference type="InterPro" id="IPR011607">
    <property type="entry name" value="MGS-like_dom"/>
</dbReference>
<reference evidence="2 3" key="1">
    <citation type="submission" date="2019-07" db="EMBL/GenBank/DDBJ databases">
        <title>Whole genome shotgun sequence of Brevifollis gellanilyticus NBRC 108608.</title>
        <authorList>
            <person name="Hosoyama A."/>
            <person name="Uohara A."/>
            <person name="Ohji S."/>
            <person name="Ichikawa N."/>
        </authorList>
    </citation>
    <scope>NUCLEOTIDE SEQUENCE [LARGE SCALE GENOMIC DNA]</scope>
    <source>
        <strain evidence="2 3">NBRC 108608</strain>
    </source>
</reference>
<name>A0A512MBM5_9BACT</name>
<dbReference type="Proteomes" id="UP000321577">
    <property type="component" value="Unassembled WGS sequence"/>
</dbReference>
<dbReference type="EMBL" id="BKAG01000026">
    <property type="protein sequence ID" value="GEP44140.1"/>
    <property type="molecule type" value="Genomic_DNA"/>
</dbReference>
<dbReference type="SUPFAM" id="SSF52335">
    <property type="entry name" value="Methylglyoxal synthase-like"/>
    <property type="match status" value="1"/>
</dbReference>
<feature type="domain" description="MGS-like" evidence="1">
    <location>
        <begin position="1"/>
        <end position="39"/>
    </location>
</feature>
<evidence type="ECO:0000259" key="1">
    <source>
        <dbReference type="PROSITE" id="PS51855"/>
    </source>
</evidence>